<dbReference type="RefSeq" id="WP_145116463.1">
    <property type="nucleotide sequence ID" value="NZ_CP036349.1"/>
</dbReference>
<dbReference type="EMBL" id="CP036349">
    <property type="protein sequence ID" value="QDV76075.1"/>
    <property type="molecule type" value="Genomic_DNA"/>
</dbReference>
<evidence type="ECO:0000313" key="1">
    <source>
        <dbReference type="EMBL" id="QDV76075.1"/>
    </source>
</evidence>
<dbReference type="Proteomes" id="UP000316426">
    <property type="component" value="Chromosome"/>
</dbReference>
<sequence>MVRSKTYLHYALVLLLSWPAPLPVVHTHLDYLSQPSSMRLLAEHVALHHESQEPSSVDPDEPHCHWFFVWAGLDAPMQAAPLDAEEGTVGRFAPADDLLPRTLVPLLAWFESDVVLDRGRMRLDSEYDADRPEPCGLTFHRLFCVWTC</sequence>
<dbReference type="AlphaFoldDB" id="A0A518KE64"/>
<proteinExistence type="predicted"/>
<gene>
    <name evidence="1" type="ORF">Spa11_43000</name>
</gene>
<protein>
    <submittedName>
        <fullName evidence="1">Uncharacterized protein</fullName>
    </submittedName>
</protein>
<evidence type="ECO:0000313" key="2">
    <source>
        <dbReference type="Proteomes" id="UP000316426"/>
    </source>
</evidence>
<accession>A0A518KE64</accession>
<organism evidence="1 2">
    <name type="scientific">Botrimarina mediterranea</name>
    <dbReference type="NCBI Taxonomy" id="2528022"/>
    <lineage>
        <taxon>Bacteria</taxon>
        <taxon>Pseudomonadati</taxon>
        <taxon>Planctomycetota</taxon>
        <taxon>Planctomycetia</taxon>
        <taxon>Pirellulales</taxon>
        <taxon>Lacipirellulaceae</taxon>
        <taxon>Botrimarina</taxon>
    </lineage>
</organism>
<keyword evidence="2" id="KW-1185">Reference proteome</keyword>
<name>A0A518KE64_9BACT</name>
<dbReference type="KEGG" id="bmei:Spa11_43000"/>
<reference evidence="1 2" key="1">
    <citation type="submission" date="2019-02" db="EMBL/GenBank/DDBJ databases">
        <title>Deep-cultivation of Planctomycetes and their phenomic and genomic characterization uncovers novel biology.</title>
        <authorList>
            <person name="Wiegand S."/>
            <person name="Jogler M."/>
            <person name="Boedeker C."/>
            <person name="Pinto D."/>
            <person name="Vollmers J."/>
            <person name="Rivas-Marin E."/>
            <person name="Kohn T."/>
            <person name="Peeters S.H."/>
            <person name="Heuer A."/>
            <person name="Rast P."/>
            <person name="Oberbeckmann S."/>
            <person name="Bunk B."/>
            <person name="Jeske O."/>
            <person name="Meyerdierks A."/>
            <person name="Storesund J.E."/>
            <person name="Kallscheuer N."/>
            <person name="Luecker S."/>
            <person name="Lage O.M."/>
            <person name="Pohl T."/>
            <person name="Merkel B.J."/>
            <person name="Hornburger P."/>
            <person name="Mueller R.-W."/>
            <person name="Bruemmer F."/>
            <person name="Labrenz M."/>
            <person name="Spormann A.M."/>
            <person name="Op den Camp H."/>
            <person name="Overmann J."/>
            <person name="Amann R."/>
            <person name="Jetten M.S.M."/>
            <person name="Mascher T."/>
            <person name="Medema M.H."/>
            <person name="Devos D.P."/>
            <person name="Kaster A.-K."/>
            <person name="Ovreas L."/>
            <person name="Rohde M."/>
            <person name="Galperin M.Y."/>
            <person name="Jogler C."/>
        </authorList>
    </citation>
    <scope>NUCLEOTIDE SEQUENCE [LARGE SCALE GENOMIC DNA]</scope>
    <source>
        <strain evidence="1 2">Spa11</strain>
    </source>
</reference>